<dbReference type="PROSITE" id="PS50928">
    <property type="entry name" value="ABC_TM1"/>
    <property type="match status" value="1"/>
</dbReference>
<feature type="transmembrane region" description="Helical" evidence="7">
    <location>
        <begin position="262"/>
        <end position="288"/>
    </location>
</feature>
<evidence type="ECO:0000313" key="9">
    <source>
        <dbReference type="EMBL" id="SVB11275.1"/>
    </source>
</evidence>
<dbReference type="AlphaFoldDB" id="A0A382BBV3"/>
<organism evidence="9">
    <name type="scientific">marine metagenome</name>
    <dbReference type="NCBI Taxonomy" id="408172"/>
    <lineage>
        <taxon>unclassified sequences</taxon>
        <taxon>metagenomes</taxon>
        <taxon>ecological metagenomes</taxon>
    </lineage>
</organism>
<keyword evidence="2" id="KW-0813">Transport</keyword>
<dbReference type="Pfam" id="PF12911">
    <property type="entry name" value="OppC_N"/>
    <property type="match status" value="1"/>
</dbReference>
<evidence type="ECO:0000256" key="1">
    <source>
        <dbReference type="ARBA" id="ARBA00004651"/>
    </source>
</evidence>
<feature type="domain" description="ABC transmembrane type-1" evidence="8">
    <location>
        <begin position="96"/>
        <end position="285"/>
    </location>
</feature>
<keyword evidence="6 7" id="KW-0472">Membrane</keyword>
<evidence type="ECO:0000256" key="3">
    <source>
        <dbReference type="ARBA" id="ARBA00022475"/>
    </source>
</evidence>
<gene>
    <name evidence="9" type="ORF">METZ01_LOCUS164129</name>
</gene>
<dbReference type="GO" id="GO:0055085">
    <property type="term" value="P:transmembrane transport"/>
    <property type="evidence" value="ECO:0007669"/>
    <property type="project" value="InterPro"/>
</dbReference>
<feature type="transmembrane region" description="Helical" evidence="7">
    <location>
        <begin position="38"/>
        <end position="59"/>
    </location>
</feature>
<dbReference type="InterPro" id="IPR050366">
    <property type="entry name" value="BP-dependent_transpt_permease"/>
</dbReference>
<keyword evidence="4 7" id="KW-0812">Transmembrane</keyword>
<protein>
    <recommendedName>
        <fullName evidence="8">ABC transmembrane type-1 domain-containing protein</fullName>
    </recommendedName>
</protein>
<evidence type="ECO:0000256" key="6">
    <source>
        <dbReference type="ARBA" id="ARBA00023136"/>
    </source>
</evidence>
<reference evidence="9" key="1">
    <citation type="submission" date="2018-05" db="EMBL/GenBank/DDBJ databases">
        <authorList>
            <person name="Lanie J.A."/>
            <person name="Ng W.-L."/>
            <person name="Kazmierczak K.M."/>
            <person name="Andrzejewski T.M."/>
            <person name="Davidsen T.M."/>
            <person name="Wayne K.J."/>
            <person name="Tettelin H."/>
            <person name="Glass J.I."/>
            <person name="Rusch D."/>
            <person name="Podicherti R."/>
            <person name="Tsui H.-C.T."/>
            <person name="Winkler M.E."/>
        </authorList>
    </citation>
    <scope>NUCLEOTIDE SEQUENCE</scope>
</reference>
<dbReference type="PANTHER" id="PTHR43386">
    <property type="entry name" value="OLIGOPEPTIDE TRANSPORT SYSTEM PERMEASE PROTEIN APPC"/>
    <property type="match status" value="1"/>
</dbReference>
<feature type="transmembrane region" description="Helical" evidence="7">
    <location>
        <begin position="100"/>
        <end position="124"/>
    </location>
</feature>
<dbReference type="SUPFAM" id="SSF161098">
    <property type="entry name" value="MetI-like"/>
    <property type="match status" value="1"/>
</dbReference>
<dbReference type="EMBL" id="UINC01029104">
    <property type="protein sequence ID" value="SVB11275.1"/>
    <property type="molecule type" value="Genomic_DNA"/>
</dbReference>
<evidence type="ECO:0000259" key="8">
    <source>
        <dbReference type="PROSITE" id="PS50928"/>
    </source>
</evidence>
<proteinExistence type="predicted"/>
<dbReference type="CDD" id="cd06261">
    <property type="entry name" value="TM_PBP2"/>
    <property type="match status" value="1"/>
</dbReference>
<name>A0A382BBV3_9ZZZZ</name>
<dbReference type="InterPro" id="IPR000515">
    <property type="entry name" value="MetI-like"/>
</dbReference>
<sequence length="299" mass="32881">MIRGADNELILRRPRWLGGLIPEPVRRVNSALRGAPKLSLIFIVLALLCAAFAPVIAPYDPIKTDFSSILAPPSSAHWMGADNQGRDILSRTIYGARISVRVAVIAVFLAAGIGTLVALIAGVFRGWVDTVLMRITDGFMALPYLMVALMVVSLMGASITNVILVIGLLRWMGFARVIRGEVLRLMEADFVRLARVAGASRSRIMFRHIFPNVINTLLVLVTLEIGLAVITESSLSFLGLGVPRPDPSWGSMLRDAQQYIYIAWWSPVFAGLAITMLVMSCNLVGDWLRDRTDPTRRQL</sequence>
<comment type="subcellular location">
    <subcellularLocation>
        <location evidence="1">Cell membrane</location>
        <topology evidence="1">Multi-pass membrane protein</topology>
    </subcellularLocation>
</comment>
<dbReference type="Pfam" id="PF00528">
    <property type="entry name" value="BPD_transp_1"/>
    <property type="match status" value="1"/>
</dbReference>
<dbReference type="GO" id="GO:0005886">
    <property type="term" value="C:plasma membrane"/>
    <property type="evidence" value="ECO:0007669"/>
    <property type="project" value="UniProtKB-SubCell"/>
</dbReference>
<dbReference type="InterPro" id="IPR035906">
    <property type="entry name" value="MetI-like_sf"/>
</dbReference>
<feature type="transmembrane region" description="Helical" evidence="7">
    <location>
        <begin position="144"/>
        <end position="169"/>
    </location>
</feature>
<evidence type="ECO:0000256" key="5">
    <source>
        <dbReference type="ARBA" id="ARBA00022989"/>
    </source>
</evidence>
<dbReference type="PANTHER" id="PTHR43386:SF1">
    <property type="entry name" value="D,D-DIPEPTIDE TRANSPORT SYSTEM PERMEASE PROTEIN DDPC-RELATED"/>
    <property type="match status" value="1"/>
</dbReference>
<evidence type="ECO:0000256" key="4">
    <source>
        <dbReference type="ARBA" id="ARBA00022692"/>
    </source>
</evidence>
<dbReference type="InterPro" id="IPR025966">
    <property type="entry name" value="OppC_N"/>
</dbReference>
<dbReference type="Gene3D" id="1.10.3720.10">
    <property type="entry name" value="MetI-like"/>
    <property type="match status" value="1"/>
</dbReference>
<keyword evidence="3" id="KW-1003">Cell membrane</keyword>
<accession>A0A382BBV3</accession>
<feature type="transmembrane region" description="Helical" evidence="7">
    <location>
        <begin position="209"/>
        <end position="230"/>
    </location>
</feature>
<keyword evidence="5 7" id="KW-1133">Transmembrane helix</keyword>
<evidence type="ECO:0000256" key="2">
    <source>
        <dbReference type="ARBA" id="ARBA00022448"/>
    </source>
</evidence>
<evidence type="ECO:0000256" key="7">
    <source>
        <dbReference type="SAM" id="Phobius"/>
    </source>
</evidence>